<keyword evidence="1" id="KW-0472">Membrane</keyword>
<reference evidence="2 3" key="1">
    <citation type="submission" date="2019-02" db="EMBL/GenBank/DDBJ databases">
        <authorList>
            <person name="Lehtovirta-Morley E L."/>
        </authorList>
    </citation>
    <scope>NUCLEOTIDE SEQUENCE [LARGE SCALE GENOMIC DNA]</scope>
    <source>
        <strain evidence="2">NFRAN1</strain>
    </source>
</reference>
<feature type="transmembrane region" description="Helical" evidence="1">
    <location>
        <begin position="93"/>
        <end position="112"/>
    </location>
</feature>
<proteinExistence type="predicted"/>
<feature type="transmembrane region" description="Helical" evidence="1">
    <location>
        <begin position="20"/>
        <end position="42"/>
    </location>
</feature>
<evidence type="ECO:0008006" key="4">
    <source>
        <dbReference type="Google" id="ProtNLM"/>
    </source>
</evidence>
<keyword evidence="3" id="KW-1185">Reference proteome</keyword>
<dbReference type="GeneID" id="39419817"/>
<evidence type="ECO:0000256" key="1">
    <source>
        <dbReference type="SAM" id="Phobius"/>
    </source>
</evidence>
<sequence length="236" mass="27008">MTSDNRMNEWFVPKFGPLRFRIACGMLFLPYTGMCISFVIWGSLISPTIDYERVLSITIIYFLSLGVAAHVVDSIGSNPVKPWGKFLTKRQSWTIIILTLGISYTLGLYYSINYAPNLIIIGLVEGFFLFAYNFELLNGRFHTDFWFSISWGVLPFFAGYIIQSNTLNFLAILVSLIPFGLSYLEIKISRIYKINKRNNSMPRQTARYEFMLKILSIGTICLTIMLLIVIGLRVSI</sequence>
<feature type="transmembrane region" description="Helical" evidence="1">
    <location>
        <begin position="118"/>
        <end position="138"/>
    </location>
</feature>
<dbReference type="OrthoDB" id="11689at2157"/>
<dbReference type="AlphaFoldDB" id="A0A484I6Z5"/>
<keyword evidence="1" id="KW-0812">Transmembrane</keyword>
<dbReference type="EMBL" id="LR216287">
    <property type="protein sequence ID" value="VFJ12569.1"/>
    <property type="molecule type" value="Genomic_DNA"/>
</dbReference>
<organism evidence="2 3">
    <name type="scientific">Candidatus Nitrosocosmicus franklandianus</name>
    <dbReference type="NCBI Taxonomy" id="1798806"/>
    <lineage>
        <taxon>Archaea</taxon>
        <taxon>Nitrososphaerota</taxon>
        <taxon>Nitrososphaeria</taxon>
        <taxon>Nitrososphaerales</taxon>
        <taxon>Nitrososphaeraceae</taxon>
        <taxon>Candidatus Nitrosocosmicus</taxon>
    </lineage>
</organism>
<evidence type="ECO:0000313" key="2">
    <source>
        <dbReference type="EMBL" id="VFJ12569.1"/>
    </source>
</evidence>
<feature type="transmembrane region" description="Helical" evidence="1">
    <location>
        <begin position="210"/>
        <end position="232"/>
    </location>
</feature>
<feature type="transmembrane region" description="Helical" evidence="1">
    <location>
        <begin position="169"/>
        <end position="189"/>
    </location>
</feature>
<feature type="transmembrane region" description="Helical" evidence="1">
    <location>
        <begin position="54"/>
        <end position="72"/>
    </location>
</feature>
<gene>
    <name evidence="2" type="ORF">NFRAN_0248</name>
</gene>
<dbReference type="Proteomes" id="UP000294299">
    <property type="component" value="Chromosome NFRAN"/>
</dbReference>
<dbReference type="RefSeq" id="WP_134482675.1">
    <property type="nucleotide sequence ID" value="NZ_LR216287.1"/>
</dbReference>
<name>A0A484I6Z5_9ARCH</name>
<keyword evidence="1" id="KW-1133">Transmembrane helix</keyword>
<feature type="transmembrane region" description="Helical" evidence="1">
    <location>
        <begin position="145"/>
        <end position="163"/>
    </location>
</feature>
<dbReference type="KEGG" id="nfn:NFRAN_0248"/>
<protein>
    <recommendedName>
        <fullName evidence="4">Prenyltransferase</fullName>
    </recommendedName>
</protein>
<evidence type="ECO:0000313" key="3">
    <source>
        <dbReference type="Proteomes" id="UP000294299"/>
    </source>
</evidence>
<accession>A0A484I6Z5</accession>